<name>A0A8X7BAZ0_TRICX</name>
<feature type="region of interest" description="Disordered" evidence="1">
    <location>
        <begin position="1"/>
        <end position="29"/>
    </location>
</feature>
<keyword evidence="3" id="KW-1185">Reference proteome</keyword>
<evidence type="ECO:0000313" key="3">
    <source>
        <dbReference type="Proteomes" id="UP000887159"/>
    </source>
</evidence>
<dbReference type="Proteomes" id="UP000887159">
    <property type="component" value="Unassembled WGS sequence"/>
</dbReference>
<accession>A0A8X7BAZ0</accession>
<comment type="caution">
    <text evidence="2">The sequence shown here is derived from an EMBL/GenBank/DDBJ whole genome shotgun (WGS) entry which is preliminary data.</text>
</comment>
<proteinExistence type="predicted"/>
<evidence type="ECO:0000256" key="1">
    <source>
        <dbReference type="SAM" id="MobiDB-lite"/>
    </source>
</evidence>
<gene>
    <name evidence="2" type="ORF">TNCV_2486211</name>
</gene>
<protein>
    <submittedName>
        <fullName evidence="2">Uncharacterized protein</fullName>
    </submittedName>
</protein>
<organism evidence="2 3">
    <name type="scientific">Trichonephila clavipes</name>
    <name type="common">Golden silk orbweaver</name>
    <name type="synonym">Nephila clavipes</name>
    <dbReference type="NCBI Taxonomy" id="2585209"/>
    <lineage>
        <taxon>Eukaryota</taxon>
        <taxon>Metazoa</taxon>
        <taxon>Ecdysozoa</taxon>
        <taxon>Arthropoda</taxon>
        <taxon>Chelicerata</taxon>
        <taxon>Arachnida</taxon>
        <taxon>Araneae</taxon>
        <taxon>Araneomorphae</taxon>
        <taxon>Entelegynae</taxon>
        <taxon>Araneoidea</taxon>
        <taxon>Nephilidae</taxon>
        <taxon>Trichonephila</taxon>
    </lineage>
</organism>
<reference evidence="2" key="1">
    <citation type="submission" date="2020-08" db="EMBL/GenBank/DDBJ databases">
        <title>Multicomponent nature underlies the extraordinary mechanical properties of spider dragline silk.</title>
        <authorList>
            <person name="Kono N."/>
            <person name="Nakamura H."/>
            <person name="Mori M."/>
            <person name="Yoshida Y."/>
            <person name="Ohtoshi R."/>
            <person name="Malay A.D."/>
            <person name="Moran D.A.P."/>
            <person name="Tomita M."/>
            <person name="Numata K."/>
            <person name="Arakawa K."/>
        </authorList>
    </citation>
    <scope>NUCLEOTIDE SEQUENCE</scope>
</reference>
<sequence>MDLTNLNHGEVTSMSPKTGTPSPNFHTTPTIQSHSVIFCHTDKLAGRTGVRRRLGITKCRKCHSDKSCGSNKQRKKSRNSNTLMGRKVCTTKGVQNYDQKSTGRTLSGAAWNSLHFERFVASLPSSDRYSTDVVFN</sequence>
<evidence type="ECO:0000313" key="2">
    <source>
        <dbReference type="EMBL" id="GFY25501.1"/>
    </source>
</evidence>
<dbReference type="EMBL" id="BMAU01021371">
    <property type="protein sequence ID" value="GFY25501.1"/>
    <property type="molecule type" value="Genomic_DNA"/>
</dbReference>
<dbReference type="AlphaFoldDB" id="A0A8X7BAZ0"/>
<feature type="region of interest" description="Disordered" evidence="1">
    <location>
        <begin position="62"/>
        <end position="82"/>
    </location>
</feature>